<organism evidence="3 4">
    <name type="scientific">Boseongicola aestuarii</name>
    <dbReference type="NCBI Taxonomy" id="1470561"/>
    <lineage>
        <taxon>Bacteria</taxon>
        <taxon>Pseudomonadati</taxon>
        <taxon>Pseudomonadota</taxon>
        <taxon>Alphaproteobacteria</taxon>
        <taxon>Rhodobacterales</taxon>
        <taxon>Paracoccaceae</taxon>
        <taxon>Boseongicola</taxon>
    </lineage>
</organism>
<dbReference type="RefSeq" id="WP_176440386.1">
    <property type="nucleotide sequence ID" value="NZ_FXXQ01000030.1"/>
</dbReference>
<dbReference type="InterPro" id="IPR006015">
    <property type="entry name" value="Universal_stress_UspA"/>
</dbReference>
<name>A0A238J776_9RHOB</name>
<evidence type="ECO:0000313" key="4">
    <source>
        <dbReference type="Proteomes" id="UP000201838"/>
    </source>
</evidence>
<accession>A0A238J776</accession>
<dbReference type="EMBL" id="FXXQ01000030">
    <property type="protein sequence ID" value="SMX25800.1"/>
    <property type="molecule type" value="Genomic_DNA"/>
</dbReference>
<dbReference type="Proteomes" id="UP000201838">
    <property type="component" value="Unassembled WGS sequence"/>
</dbReference>
<dbReference type="InterPro" id="IPR006016">
    <property type="entry name" value="UspA"/>
</dbReference>
<evidence type="ECO:0000259" key="2">
    <source>
        <dbReference type="Pfam" id="PF00582"/>
    </source>
</evidence>
<proteinExistence type="inferred from homology"/>
<gene>
    <name evidence="3" type="primary">uspF_5</name>
    <name evidence="3" type="ORF">BOA8489_03945</name>
</gene>
<evidence type="ECO:0000256" key="1">
    <source>
        <dbReference type="ARBA" id="ARBA00008791"/>
    </source>
</evidence>
<dbReference type="InterPro" id="IPR014729">
    <property type="entry name" value="Rossmann-like_a/b/a_fold"/>
</dbReference>
<evidence type="ECO:0000313" key="3">
    <source>
        <dbReference type="EMBL" id="SMX25800.1"/>
    </source>
</evidence>
<reference evidence="3 4" key="1">
    <citation type="submission" date="2017-05" db="EMBL/GenBank/DDBJ databases">
        <authorList>
            <person name="Song R."/>
            <person name="Chenine A.L."/>
            <person name="Ruprecht R.M."/>
        </authorList>
    </citation>
    <scope>NUCLEOTIDE SEQUENCE [LARGE SCALE GENOMIC DNA]</scope>
    <source>
        <strain evidence="3 4">CECT 8489</strain>
    </source>
</reference>
<dbReference type="SUPFAM" id="SSF52402">
    <property type="entry name" value="Adenine nucleotide alpha hydrolases-like"/>
    <property type="match status" value="1"/>
</dbReference>
<dbReference type="PANTHER" id="PTHR46268">
    <property type="entry name" value="STRESS RESPONSE PROTEIN NHAX"/>
    <property type="match status" value="1"/>
</dbReference>
<feature type="domain" description="UspA" evidence="2">
    <location>
        <begin position="1"/>
        <end position="138"/>
    </location>
</feature>
<dbReference type="PANTHER" id="PTHR46268:SF6">
    <property type="entry name" value="UNIVERSAL STRESS PROTEIN UP12"/>
    <property type="match status" value="1"/>
</dbReference>
<dbReference type="AlphaFoldDB" id="A0A238J776"/>
<dbReference type="Pfam" id="PF00582">
    <property type="entry name" value="Usp"/>
    <property type="match status" value="1"/>
</dbReference>
<comment type="similarity">
    <text evidence="1">Belongs to the universal stress protein A family.</text>
</comment>
<dbReference type="CDD" id="cd00293">
    <property type="entry name" value="USP-like"/>
    <property type="match status" value="1"/>
</dbReference>
<dbReference type="Gene3D" id="3.40.50.620">
    <property type="entry name" value="HUPs"/>
    <property type="match status" value="1"/>
</dbReference>
<sequence length="138" mass="14991">MYTKILVPVDLDNVERLSKALNLAGQTAQANHAEVVYVDVVDAVPTMSVRTEGDRMAVRLKDFVAAQAKQYHIKANDHVALRGDLHLNVGADIIKAAKEADCDLIVMASHLPGLKDHIFSSNAGYVASHAPMSVYVVR</sequence>
<dbReference type="PRINTS" id="PR01438">
    <property type="entry name" value="UNVRSLSTRESS"/>
</dbReference>
<keyword evidence="4" id="KW-1185">Reference proteome</keyword>
<protein>
    <submittedName>
        <fullName evidence="3">Universal stress protein F</fullName>
    </submittedName>
</protein>